<dbReference type="Pfam" id="PF13407">
    <property type="entry name" value="Peripla_BP_4"/>
    <property type="match status" value="1"/>
</dbReference>
<dbReference type="PANTHER" id="PTHR30036:SF1">
    <property type="entry name" value="D-XYLOSE-BINDING PERIPLASMIC PROTEIN"/>
    <property type="match status" value="1"/>
</dbReference>
<dbReference type="PANTHER" id="PTHR30036">
    <property type="entry name" value="D-XYLOSE-BINDING PERIPLASMIC PROTEIN"/>
    <property type="match status" value="1"/>
</dbReference>
<dbReference type="EMBL" id="CACRST010000025">
    <property type="protein sequence ID" value="VYT27694.1"/>
    <property type="molecule type" value="Genomic_DNA"/>
</dbReference>
<comment type="subcellular location">
    <subcellularLocation>
        <location evidence="1">Cell envelope</location>
    </subcellularLocation>
</comment>
<feature type="compositionally biased region" description="Basic and acidic residues" evidence="3">
    <location>
        <begin position="74"/>
        <end position="94"/>
    </location>
</feature>
<reference evidence="6" key="1">
    <citation type="submission" date="2019-11" db="EMBL/GenBank/DDBJ databases">
        <authorList>
            <person name="Feng L."/>
        </authorList>
    </citation>
    <scope>NUCLEOTIDE SEQUENCE</scope>
    <source>
        <strain evidence="6">BgluceraseaLFYP119</strain>
    </source>
</reference>
<feature type="compositionally biased region" description="Pro residues" evidence="3">
    <location>
        <begin position="438"/>
        <end position="452"/>
    </location>
</feature>
<dbReference type="AlphaFoldDB" id="A0A6N2VBA3"/>
<name>A0A6N2VBA3_9FIRM</name>
<dbReference type="GO" id="GO:0030288">
    <property type="term" value="C:outer membrane-bounded periplasmic space"/>
    <property type="evidence" value="ECO:0007669"/>
    <property type="project" value="TreeGrafter"/>
</dbReference>
<evidence type="ECO:0000313" key="6">
    <source>
        <dbReference type="EMBL" id="VYT27694.1"/>
    </source>
</evidence>
<feature type="compositionally biased region" description="Low complexity" evidence="3">
    <location>
        <begin position="26"/>
        <end position="35"/>
    </location>
</feature>
<feature type="region of interest" description="Disordered" evidence="3">
    <location>
        <begin position="26"/>
        <end position="108"/>
    </location>
</feature>
<accession>A0A6N2VBA3</accession>
<evidence type="ECO:0000259" key="5">
    <source>
        <dbReference type="Pfam" id="PF13407"/>
    </source>
</evidence>
<feature type="domain" description="Periplasmic binding protein" evidence="5">
    <location>
        <begin position="109"/>
        <end position="387"/>
    </location>
</feature>
<feature type="signal peptide" evidence="4">
    <location>
        <begin position="1"/>
        <end position="20"/>
    </location>
</feature>
<organism evidence="6">
    <name type="scientific">Blautia glucerasea</name>
    <dbReference type="NCBI Taxonomy" id="536633"/>
    <lineage>
        <taxon>Bacteria</taxon>
        <taxon>Bacillati</taxon>
        <taxon>Bacillota</taxon>
        <taxon>Clostridia</taxon>
        <taxon>Lachnospirales</taxon>
        <taxon>Lachnospiraceae</taxon>
        <taxon>Blautia</taxon>
    </lineage>
</organism>
<dbReference type="RefSeq" id="WP_156355110.1">
    <property type="nucleotide sequence ID" value="NZ_CACRST010000025.1"/>
</dbReference>
<feature type="compositionally biased region" description="Basic and acidic residues" evidence="3">
    <location>
        <begin position="54"/>
        <end position="66"/>
    </location>
</feature>
<evidence type="ECO:0000256" key="4">
    <source>
        <dbReference type="SAM" id="SignalP"/>
    </source>
</evidence>
<feature type="compositionally biased region" description="Acidic residues" evidence="3">
    <location>
        <begin position="36"/>
        <end position="53"/>
    </location>
</feature>
<dbReference type="InterPro" id="IPR050555">
    <property type="entry name" value="Bact_Solute-Bind_Prot2"/>
</dbReference>
<evidence type="ECO:0000256" key="1">
    <source>
        <dbReference type="ARBA" id="ARBA00004196"/>
    </source>
</evidence>
<dbReference type="InterPro" id="IPR025997">
    <property type="entry name" value="SBP_2_dom"/>
</dbReference>
<dbReference type="PROSITE" id="PS51257">
    <property type="entry name" value="PROKAR_LIPOPROTEIN"/>
    <property type="match status" value="1"/>
</dbReference>
<dbReference type="CDD" id="cd19994">
    <property type="entry name" value="PBP1_ChvE"/>
    <property type="match status" value="1"/>
</dbReference>
<feature type="region of interest" description="Disordered" evidence="3">
    <location>
        <begin position="432"/>
        <end position="498"/>
    </location>
</feature>
<dbReference type="GO" id="GO:0030246">
    <property type="term" value="F:carbohydrate binding"/>
    <property type="evidence" value="ECO:0007669"/>
    <property type="project" value="TreeGrafter"/>
</dbReference>
<dbReference type="SUPFAM" id="SSF53822">
    <property type="entry name" value="Periplasmic binding protein-like I"/>
    <property type="match status" value="1"/>
</dbReference>
<proteinExistence type="predicted"/>
<feature type="chain" id="PRO_5039663308" evidence="4">
    <location>
        <begin position="21"/>
        <end position="498"/>
    </location>
</feature>
<sequence length="498" mass="55250">MKRKIAVVLFGLLAAMTSLAGCGNNEATEAASESAQTEDEGAGDDAEMQEAQEEEAKKQEKEEKKAEKKAKKEAKKEEENKDKEEKDNKDKEASEEMEEEAEEPLDKVAVLLPNTEEWADDAEELKADFAEDGYEALVEYAADDVSRQVSQIQEMLDQEVKAFVITPVDPYGLTDILASVKEAEIPVFSYDELIMETNAVKYYTAFGGRKAGQMIAEEIIEKKQLKELQKEKGSMSIEFLMGSQDDVQALFLYNGVMEGLQPYFDDGTLVCTSGKTSFDDTGILRWSSDLATTRLQDILDNSYEEDAIPDIICTGFDQAALAAADVLEEEGIIPGTDKWPMITGVGCEAEAVKAAASGRISFSLFMDYRELADRCEQMVYEYLDGEEDPEVNDYEQYDNGVKIIGSYLCEPQVIDGDNFELLIDNGYYEDEEVRPEVTPTPTPEATPTPSPEATPGITSKPEEEEDVKSSVTLKEEEEEKPTPSPTENARVTLKKSKS</sequence>
<keyword evidence="2 4" id="KW-0732">Signal</keyword>
<dbReference type="Gene3D" id="3.40.50.2300">
    <property type="match status" value="2"/>
</dbReference>
<keyword evidence="6" id="KW-0675">Receptor</keyword>
<protein>
    <submittedName>
        <fullName evidence="6">Multiple sugar-binding periplasmic receptor ChvE</fullName>
    </submittedName>
</protein>
<evidence type="ECO:0000256" key="2">
    <source>
        <dbReference type="ARBA" id="ARBA00022729"/>
    </source>
</evidence>
<evidence type="ECO:0000256" key="3">
    <source>
        <dbReference type="SAM" id="MobiDB-lite"/>
    </source>
</evidence>
<dbReference type="InterPro" id="IPR028082">
    <property type="entry name" value="Peripla_BP_I"/>
</dbReference>
<gene>
    <name evidence="6" type="primary">chvE_2</name>
    <name evidence="6" type="ORF">BGLFYP119_02592</name>
</gene>